<dbReference type="Proteomes" id="UP001140949">
    <property type="component" value="Unassembled WGS sequence"/>
</dbReference>
<comment type="caution">
    <text evidence="1">The sequence shown here is derived from an EMBL/GenBank/DDBJ whole genome shotgun (WGS) entry which is preliminary data.</text>
</comment>
<reference evidence="1" key="2">
    <citation type="submission" date="2023-04" db="EMBL/GenBank/DDBJ databases">
        <authorList>
            <person name="Bruccoleri R.E."/>
            <person name="Oakeley E.J."/>
            <person name="Faust A.-M."/>
            <person name="Dessus-Babus S."/>
            <person name="Altorfer M."/>
            <person name="Burckhardt D."/>
            <person name="Oertli M."/>
            <person name="Naumann U."/>
            <person name="Petersen F."/>
            <person name="Wong J."/>
        </authorList>
    </citation>
    <scope>NUCLEOTIDE SEQUENCE</scope>
    <source>
        <strain evidence="1">GSM-AAB239-AS_SAM_17_03QT</strain>
        <tissue evidence="1">Leaf</tissue>
    </source>
</reference>
<name>A0AAX6IL63_IRIPA</name>
<reference evidence="1" key="1">
    <citation type="journal article" date="2023" name="GigaByte">
        <title>Genome assembly of the bearded iris, Iris pallida Lam.</title>
        <authorList>
            <person name="Bruccoleri R.E."/>
            <person name="Oakeley E.J."/>
            <person name="Faust A.M.E."/>
            <person name="Altorfer M."/>
            <person name="Dessus-Babus S."/>
            <person name="Burckhardt D."/>
            <person name="Oertli M."/>
            <person name="Naumann U."/>
            <person name="Petersen F."/>
            <person name="Wong J."/>
        </authorList>
    </citation>
    <scope>NUCLEOTIDE SEQUENCE</scope>
    <source>
        <strain evidence="1">GSM-AAB239-AS_SAM_17_03QT</strain>
    </source>
</reference>
<gene>
    <name evidence="1" type="ORF">M6B38_100840</name>
</gene>
<dbReference type="EMBL" id="JANAVB010000197">
    <property type="protein sequence ID" value="KAJ6854060.1"/>
    <property type="molecule type" value="Genomic_DNA"/>
</dbReference>
<protein>
    <submittedName>
        <fullName evidence="1">Uncharacterized protein</fullName>
    </submittedName>
</protein>
<dbReference type="AlphaFoldDB" id="A0AAX6IL63"/>
<keyword evidence="2" id="KW-1185">Reference proteome</keyword>
<proteinExistence type="predicted"/>
<sequence length="78" mass="9327">MNDKIIHESTIQIRFTNLENYSFIETKMMDLANKTITIKTQIEGITKDRKRKILTCDNRSESQKAVWQIFKRQYTINT</sequence>
<organism evidence="1 2">
    <name type="scientific">Iris pallida</name>
    <name type="common">Sweet iris</name>
    <dbReference type="NCBI Taxonomy" id="29817"/>
    <lineage>
        <taxon>Eukaryota</taxon>
        <taxon>Viridiplantae</taxon>
        <taxon>Streptophyta</taxon>
        <taxon>Embryophyta</taxon>
        <taxon>Tracheophyta</taxon>
        <taxon>Spermatophyta</taxon>
        <taxon>Magnoliopsida</taxon>
        <taxon>Liliopsida</taxon>
        <taxon>Asparagales</taxon>
        <taxon>Iridaceae</taxon>
        <taxon>Iridoideae</taxon>
        <taxon>Irideae</taxon>
        <taxon>Iris</taxon>
    </lineage>
</organism>
<evidence type="ECO:0000313" key="1">
    <source>
        <dbReference type="EMBL" id="KAJ6854060.1"/>
    </source>
</evidence>
<evidence type="ECO:0000313" key="2">
    <source>
        <dbReference type="Proteomes" id="UP001140949"/>
    </source>
</evidence>
<accession>A0AAX6IL63</accession>